<dbReference type="RefSeq" id="WP_071864759.1">
    <property type="nucleotide sequence ID" value="NZ_JBHLVQ010000012.1"/>
</dbReference>
<sequence>MKLINVTNSHSRLVRNQLENTDAELVKVYTAGNSTVVYTVAPNHNEILLINKKRNLNEREINEIKEYFLKKLPAGSYEPDTITQIELPGLVEISIKTNQLSNNAS</sequence>
<evidence type="ECO:0000313" key="1">
    <source>
        <dbReference type="EMBL" id="OJG15378.1"/>
    </source>
</evidence>
<evidence type="ECO:0000313" key="2">
    <source>
        <dbReference type="EMBL" id="PAB00499.1"/>
    </source>
</evidence>
<evidence type="ECO:0000313" key="3">
    <source>
        <dbReference type="Proteomes" id="UP000182835"/>
    </source>
</evidence>
<reference evidence="2 4" key="2">
    <citation type="submission" date="2015-08" db="EMBL/GenBank/DDBJ databases">
        <title>Enterococcus genome sequence.</title>
        <authorList>
            <person name="Acedo J.Z."/>
            <person name="Vederas J.C."/>
        </authorList>
    </citation>
    <scope>NUCLEOTIDE SEQUENCE [LARGE SCALE GENOMIC DNA]</scope>
    <source>
        <strain evidence="2 4">49</strain>
    </source>
</reference>
<name>A0A1L8R6J7_9ENTE</name>
<keyword evidence="4" id="KW-1185">Reference proteome</keyword>
<accession>A0A1L8R6J7</accession>
<dbReference type="Gene3D" id="3.40.1720.10">
    <property type="entry name" value="Streptococcus thermophilus LMG 18311 protein like"/>
    <property type="match status" value="1"/>
</dbReference>
<dbReference type="OrthoDB" id="2308827at2"/>
<proteinExistence type="predicted"/>
<dbReference type="EMBL" id="JXKG01000008">
    <property type="protein sequence ID" value="OJG15378.1"/>
    <property type="molecule type" value="Genomic_DNA"/>
</dbReference>
<dbReference type="EMBL" id="LHUG01000006">
    <property type="protein sequence ID" value="PAB00499.1"/>
    <property type="molecule type" value="Genomic_DNA"/>
</dbReference>
<dbReference type="InterPro" id="IPR038226">
    <property type="entry name" value="LMG18311-like_sf"/>
</dbReference>
<dbReference type="Pfam" id="PF08860">
    <property type="entry name" value="DUF1827"/>
    <property type="match status" value="1"/>
</dbReference>
<keyword evidence="2" id="KW-0413">Isomerase</keyword>
<dbReference type="Proteomes" id="UP000182835">
    <property type="component" value="Unassembled WGS sequence"/>
</dbReference>
<comment type="caution">
    <text evidence="1">The sequence shown here is derived from an EMBL/GenBank/DDBJ whole genome shotgun (WGS) entry which is preliminary data.</text>
</comment>
<gene>
    <name evidence="2" type="ORF">AKL21_08390</name>
    <name evidence="1" type="ORF">RU96_GL002429</name>
</gene>
<dbReference type="GO" id="GO:0016853">
    <property type="term" value="F:isomerase activity"/>
    <property type="evidence" value="ECO:0007669"/>
    <property type="project" value="UniProtKB-KW"/>
</dbReference>
<dbReference type="InterPro" id="IPR014959">
    <property type="entry name" value="DUF1827"/>
</dbReference>
<reference evidence="1 3" key="1">
    <citation type="submission" date="2014-12" db="EMBL/GenBank/DDBJ databases">
        <title>Draft genome sequences of 29 type strains of Enterococci.</title>
        <authorList>
            <person name="Zhong Z."/>
            <person name="Sun Z."/>
            <person name="Liu W."/>
            <person name="Zhang W."/>
            <person name="Zhang H."/>
        </authorList>
    </citation>
    <scope>NUCLEOTIDE SEQUENCE [LARGE SCALE GENOMIC DNA]</scope>
    <source>
        <strain evidence="1 3">DSM 21207</strain>
    </source>
</reference>
<evidence type="ECO:0000313" key="4">
    <source>
        <dbReference type="Proteomes" id="UP000216797"/>
    </source>
</evidence>
<organism evidence="1 3">
    <name type="scientific">Enterococcus canintestini</name>
    <dbReference type="NCBI Taxonomy" id="317010"/>
    <lineage>
        <taxon>Bacteria</taxon>
        <taxon>Bacillati</taxon>
        <taxon>Bacillota</taxon>
        <taxon>Bacilli</taxon>
        <taxon>Lactobacillales</taxon>
        <taxon>Enterococcaceae</taxon>
        <taxon>Enterococcus</taxon>
    </lineage>
</organism>
<protein>
    <submittedName>
        <fullName evidence="2">Ribose 5-phosphate isomerase</fullName>
    </submittedName>
</protein>
<dbReference type="STRING" id="317010.RU96_GL002429"/>
<dbReference type="Proteomes" id="UP000216797">
    <property type="component" value="Unassembled WGS sequence"/>
</dbReference>
<dbReference type="AlphaFoldDB" id="A0A1L8R6J7"/>